<keyword evidence="8" id="KW-1185">Reference proteome</keyword>
<evidence type="ECO:0000313" key="9">
    <source>
        <dbReference type="WBParaSite" id="BTMF_0000851501-mRNA-1"/>
    </source>
</evidence>
<reference evidence="9" key="1">
    <citation type="submission" date="2017-02" db="UniProtKB">
        <authorList>
            <consortium name="WormBaseParasite"/>
        </authorList>
    </citation>
    <scope>IDENTIFICATION</scope>
</reference>
<evidence type="ECO:0000313" key="7">
    <source>
        <dbReference type="EMBL" id="VDO22132.1"/>
    </source>
</evidence>
<comment type="subcellular location">
    <subcellularLocation>
        <location evidence="1">Membrane</location>
        <topology evidence="1">Multi-pass membrane protein</topology>
    </subcellularLocation>
</comment>
<dbReference type="InterPro" id="IPR051856">
    <property type="entry name" value="CSR-E3_Ligase_Protein"/>
</dbReference>
<dbReference type="WBParaSite" id="BTMF_0000851501-mRNA-1">
    <property type="protein sequence ID" value="BTMF_0000851501-mRNA-1"/>
    <property type="gene ID" value="BTMF_0000851501"/>
</dbReference>
<evidence type="ECO:0000256" key="5">
    <source>
        <dbReference type="SAM" id="Phobius"/>
    </source>
</evidence>
<dbReference type="GO" id="GO:0016020">
    <property type="term" value="C:membrane"/>
    <property type="evidence" value="ECO:0007669"/>
    <property type="project" value="UniProtKB-SubCell"/>
</dbReference>
<name>A0A0R3QLF2_9BILA</name>
<dbReference type="STRING" id="42155.A0A0R3QLF2"/>
<feature type="domain" description="Dendritic cell-specific transmembrane protein-like" evidence="6">
    <location>
        <begin position="424"/>
        <end position="457"/>
    </location>
</feature>
<protein>
    <submittedName>
        <fullName evidence="9">DC_STAMP domain-containing protein</fullName>
    </submittedName>
</protein>
<evidence type="ECO:0000259" key="6">
    <source>
        <dbReference type="Pfam" id="PF07782"/>
    </source>
</evidence>
<dbReference type="Pfam" id="PF26039">
    <property type="entry name" value="Dcst2"/>
    <property type="match status" value="1"/>
</dbReference>
<dbReference type="Pfam" id="PF07782">
    <property type="entry name" value="DC_STAMP"/>
    <property type="match status" value="2"/>
</dbReference>
<feature type="transmembrane region" description="Helical" evidence="5">
    <location>
        <begin position="502"/>
        <end position="524"/>
    </location>
</feature>
<dbReference type="PANTHER" id="PTHR21041">
    <property type="entry name" value="DENDRITIC CELL-SPECIFIC TRANSMEMBRANE PROTEIN"/>
    <property type="match status" value="1"/>
</dbReference>
<feature type="transmembrane region" description="Helical" evidence="5">
    <location>
        <begin position="107"/>
        <end position="130"/>
    </location>
</feature>
<accession>A0A0R3QLF2</accession>
<dbReference type="EMBL" id="UZAG01015638">
    <property type="protein sequence ID" value="VDO22132.1"/>
    <property type="molecule type" value="Genomic_DNA"/>
</dbReference>
<sequence length="648" mass="74937">MLINVLRRPKQRALKKLEELYFIAENCRRSVTGEESLVDKRKEFWMKCGVFFPPFYPSPKPAPRNAYERMFTHGTRENDLIRIVSSFLLCEFVGLLFFVSIALKLGVYVSIVVQLILSLMIPFPSIRAIILIAAVKLTTSRLRSIILMFIIVWAFQISATNTTRNLQMLAESAACVSDSAIQIGNKLVSEVNMQTNKVVIDLFRTSLSLSGLKEQGRFFIKHLEIFRNTMRKLQDIVVKFGKQTKDYLVQLLTVKEYCQRFFIGPYYFCLRIFDESAQYCDRLTLYRGLPVCKFVKDMRMVVLSYFQCFLLSICDAARFGELVCDIPEKIKESLKSGFLTFTKDKMKAAMNSVVNDYNISFLAKEARAAKKSWDEFGISLNHTIEDNHTQTFQLEKMKEELEGVLNQFGALVYVIKYKQKEKVDNVYITGEFRNVDMLREAQGQPSLLPLLPKERETAAGEGFLAKLLQRILHIFHPITGSQHSDNDWRQCFIEPNPPDFQLIRLMMLLYLIAFLLCILQVYVVRCRHLIAQHYWPERTKPRTLWLYNQVLEGRKNILTQLIKAAKEKELKDQLVEDEISGRGNLVNRGLTVLGADQYRCVRCFRSDLSIADARLEVLNETEFYIDSSCEEDELILEDIGTPEIPSLV</sequence>
<evidence type="ECO:0000256" key="2">
    <source>
        <dbReference type="ARBA" id="ARBA00022692"/>
    </source>
</evidence>
<feature type="domain" description="Dendritic cell-specific transmembrane protein-like" evidence="6">
    <location>
        <begin position="459"/>
        <end position="547"/>
    </location>
</feature>
<keyword evidence="3 5" id="KW-1133">Transmembrane helix</keyword>
<evidence type="ECO:0000256" key="1">
    <source>
        <dbReference type="ARBA" id="ARBA00004141"/>
    </source>
</evidence>
<organism evidence="9">
    <name type="scientific">Brugia timori</name>
    <dbReference type="NCBI Taxonomy" id="42155"/>
    <lineage>
        <taxon>Eukaryota</taxon>
        <taxon>Metazoa</taxon>
        <taxon>Ecdysozoa</taxon>
        <taxon>Nematoda</taxon>
        <taxon>Chromadorea</taxon>
        <taxon>Rhabditida</taxon>
        <taxon>Spirurina</taxon>
        <taxon>Spiruromorpha</taxon>
        <taxon>Filarioidea</taxon>
        <taxon>Onchocercidae</taxon>
        <taxon>Brugia</taxon>
    </lineage>
</organism>
<feature type="transmembrane region" description="Helical" evidence="5">
    <location>
        <begin position="142"/>
        <end position="159"/>
    </location>
</feature>
<proteinExistence type="predicted"/>
<feature type="transmembrane region" description="Helical" evidence="5">
    <location>
        <begin position="80"/>
        <end position="101"/>
    </location>
</feature>
<evidence type="ECO:0000256" key="3">
    <source>
        <dbReference type="ARBA" id="ARBA00022989"/>
    </source>
</evidence>
<keyword evidence="2 5" id="KW-0812">Transmembrane</keyword>
<dbReference type="AlphaFoldDB" id="A0A0R3QLF2"/>
<evidence type="ECO:0000313" key="8">
    <source>
        <dbReference type="Proteomes" id="UP000280834"/>
    </source>
</evidence>
<dbReference type="InterPro" id="IPR012858">
    <property type="entry name" value="DC_STAMP-like"/>
</dbReference>
<dbReference type="Proteomes" id="UP000280834">
    <property type="component" value="Unassembled WGS sequence"/>
</dbReference>
<evidence type="ECO:0000256" key="4">
    <source>
        <dbReference type="ARBA" id="ARBA00023136"/>
    </source>
</evidence>
<gene>
    <name evidence="7" type="ORF">BTMF_LOCUS6566</name>
</gene>
<keyword evidence="4 5" id="KW-0472">Membrane</keyword>
<dbReference type="PANTHER" id="PTHR21041:SF9">
    <property type="entry name" value="DENDRITIC CELL-SPECIFIC TRANSMEMBRANE PROTEIN-LIKE DOMAIN-CONTAINING PROTEIN"/>
    <property type="match status" value="1"/>
</dbReference>
<reference evidence="7 8" key="2">
    <citation type="submission" date="2018-11" db="EMBL/GenBank/DDBJ databases">
        <authorList>
            <consortium name="Pathogen Informatics"/>
        </authorList>
    </citation>
    <scope>NUCLEOTIDE SEQUENCE [LARGE SCALE GENOMIC DNA]</scope>
</reference>